<dbReference type="SUPFAM" id="SSF50729">
    <property type="entry name" value="PH domain-like"/>
    <property type="match status" value="1"/>
</dbReference>
<dbReference type="SMART" id="SM00233">
    <property type="entry name" value="PH"/>
    <property type="match status" value="1"/>
</dbReference>
<dbReference type="PROSITE" id="PS50003">
    <property type="entry name" value="PH_DOMAIN"/>
    <property type="match status" value="1"/>
</dbReference>
<protein>
    <submittedName>
        <fullName evidence="3">Oxysterol-binding protein-related protein 11</fullName>
    </submittedName>
</protein>
<proteinExistence type="predicted"/>
<keyword evidence="4" id="KW-1185">Reference proteome</keyword>
<dbReference type="GO" id="GO:0042147">
    <property type="term" value="P:retrograde transport, endosome to Golgi"/>
    <property type="evidence" value="ECO:0007669"/>
    <property type="project" value="TreeGrafter"/>
</dbReference>
<dbReference type="AlphaFoldDB" id="A0AAV7JTB2"/>
<evidence type="ECO:0000256" key="1">
    <source>
        <dbReference type="ARBA" id="ARBA00022553"/>
    </source>
</evidence>
<dbReference type="InterPro" id="IPR045188">
    <property type="entry name" value="Boi1/Boi2-like"/>
</dbReference>
<evidence type="ECO:0000259" key="2">
    <source>
        <dbReference type="PROSITE" id="PS50003"/>
    </source>
</evidence>
<gene>
    <name evidence="3" type="ORF">LOD99_5016</name>
</gene>
<dbReference type="InterPro" id="IPR001849">
    <property type="entry name" value="PH_domain"/>
</dbReference>
<dbReference type="GO" id="GO:0005769">
    <property type="term" value="C:early endosome"/>
    <property type="evidence" value="ECO:0007669"/>
    <property type="project" value="TreeGrafter"/>
</dbReference>
<evidence type="ECO:0000313" key="3">
    <source>
        <dbReference type="EMBL" id="KAI6651769.1"/>
    </source>
</evidence>
<dbReference type="GO" id="GO:0005802">
    <property type="term" value="C:trans-Golgi network"/>
    <property type="evidence" value="ECO:0007669"/>
    <property type="project" value="TreeGrafter"/>
</dbReference>
<dbReference type="GO" id="GO:0001881">
    <property type="term" value="P:receptor recycling"/>
    <property type="evidence" value="ECO:0007669"/>
    <property type="project" value="TreeGrafter"/>
</dbReference>
<reference evidence="3 4" key="1">
    <citation type="journal article" date="2023" name="BMC Biol.">
        <title>The compact genome of the sponge Oopsacas minuta (Hexactinellida) is lacking key metazoan core genes.</title>
        <authorList>
            <person name="Santini S."/>
            <person name="Schenkelaars Q."/>
            <person name="Jourda C."/>
            <person name="Duchesne M."/>
            <person name="Belahbib H."/>
            <person name="Rocher C."/>
            <person name="Selva M."/>
            <person name="Riesgo A."/>
            <person name="Vervoort M."/>
            <person name="Leys S.P."/>
            <person name="Kodjabachian L."/>
            <person name="Le Bivic A."/>
            <person name="Borchiellini C."/>
            <person name="Claverie J.M."/>
            <person name="Renard E."/>
        </authorList>
    </citation>
    <scope>NUCLEOTIDE SEQUENCE [LARGE SCALE GENOMIC DNA]</scope>
    <source>
        <strain evidence="3">SPO-2</strain>
    </source>
</reference>
<sequence>MSQHSELDISEHFESPLREADQLSNLSIEEKSQISAVVQRAMRESIDNKFKMRTIEGYLQKWTNLMKGYQRRYFYLDPSTGILQYYISKDQQSQTARGSISLDSATVINLSDDPMGFEVMAVSGDTYKLRASSSSELQNWISALKCSIELIAPNNSNMLANSIRGPSFCRKLNYKQSLPMNLGSSTSQDPAQEQRVIETVSNLEKIHDNLTRLLSTPELGPQSPLYKDVLTLKSLTNSSIESVYKCAYHIQQPTIVSKPVLPKKNSSNSLVGLFDGSLGNMHF</sequence>
<dbReference type="InterPro" id="IPR011993">
    <property type="entry name" value="PH-like_dom_sf"/>
</dbReference>
<dbReference type="GO" id="GO:0007032">
    <property type="term" value="P:endosome organization"/>
    <property type="evidence" value="ECO:0007669"/>
    <property type="project" value="TreeGrafter"/>
</dbReference>
<dbReference type="PANTHER" id="PTHR22902:SF27">
    <property type="entry name" value="PLECKSTRIN HOMOLOGY DOMAIN-CONTAINING FAMILY A MEMBER 3"/>
    <property type="match status" value="1"/>
</dbReference>
<dbReference type="Proteomes" id="UP001165289">
    <property type="component" value="Unassembled WGS sequence"/>
</dbReference>
<accession>A0AAV7JTB2</accession>
<dbReference type="GO" id="GO:0005829">
    <property type="term" value="C:cytosol"/>
    <property type="evidence" value="ECO:0007669"/>
    <property type="project" value="GOC"/>
</dbReference>
<keyword evidence="1" id="KW-0597">Phosphoprotein</keyword>
<comment type="caution">
    <text evidence="3">The sequence shown here is derived from an EMBL/GenBank/DDBJ whole genome shotgun (WGS) entry which is preliminary data.</text>
</comment>
<dbReference type="PANTHER" id="PTHR22902">
    <property type="entry name" value="SESQUIPEDALIAN"/>
    <property type="match status" value="1"/>
</dbReference>
<organism evidence="3 4">
    <name type="scientific">Oopsacas minuta</name>
    <dbReference type="NCBI Taxonomy" id="111878"/>
    <lineage>
        <taxon>Eukaryota</taxon>
        <taxon>Metazoa</taxon>
        <taxon>Porifera</taxon>
        <taxon>Hexactinellida</taxon>
        <taxon>Hexasterophora</taxon>
        <taxon>Lyssacinosida</taxon>
        <taxon>Leucopsacidae</taxon>
        <taxon>Oopsacas</taxon>
    </lineage>
</organism>
<dbReference type="Pfam" id="PF00169">
    <property type="entry name" value="PH"/>
    <property type="match status" value="1"/>
</dbReference>
<dbReference type="EMBL" id="JAKMXF010000302">
    <property type="protein sequence ID" value="KAI6651769.1"/>
    <property type="molecule type" value="Genomic_DNA"/>
</dbReference>
<dbReference type="GO" id="GO:0055037">
    <property type="term" value="C:recycling endosome"/>
    <property type="evidence" value="ECO:0007669"/>
    <property type="project" value="TreeGrafter"/>
</dbReference>
<feature type="domain" description="PH" evidence="2">
    <location>
        <begin position="52"/>
        <end position="149"/>
    </location>
</feature>
<name>A0AAV7JTB2_9METZ</name>
<dbReference type="Gene3D" id="2.30.29.30">
    <property type="entry name" value="Pleckstrin-homology domain (PH domain)/Phosphotyrosine-binding domain (PTB)"/>
    <property type="match status" value="1"/>
</dbReference>
<evidence type="ECO:0000313" key="4">
    <source>
        <dbReference type="Proteomes" id="UP001165289"/>
    </source>
</evidence>